<dbReference type="InterPro" id="IPR020904">
    <property type="entry name" value="Sc_DH/Rdtase_CS"/>
</dbReference>
<proteinExistence type="inferred from homology"/>
<dbReference type="EMBL" id="CP060724">
    <property type="protein sequence ID" value="QNN75744.1"/>
    <property type="molecule type" value="Genomic_DNA"/>
</dbReference>
<evidence type="ECO:0000313" key="4">
    <source>
        <dbReference type="Proteomes" id="UP000515800"/>
    </source>
</evidence>
<dbReference type="GO" id="GO:0008206">
    <property type="term" value="P:bile acid metabolic process"/>
    <property type="evidence" value="ECO:0007669"/>
    <property type="project" value="UniProtKB-ARBA"/>
</dbReference>
<dbReference type="Pfam" id="PF13561">
    <property type="entry name" value="adh_short_C2"/>
    <property type="match status" value="1"/>
</dbReference>
<dbReference type="KEGG" id="wdi:H9L19_02440"/>
<protein>
    <submittedName>
        <fullName evidence="3">SDR family oxidoreductase</fullName>
    </submittedName>
</protein>
<reference evidence="3 4" key="1">
    <citation type="submission" date="2020-08" db="EMBL/GenBank/DDBJ databases">
        <title>Genome sequence of Weissella diestrammenae KACC 16890T.</title>
        <authorList>
            <person name="Hyun D.-W."/>
            <person name="Bae J.-W."/>
        </authorList>
    </citation>
    <scope>NUCLEOTIDE SEQUENCE [LARGE SCALE GENOMIC DNA]</scope>
    <source>
        <strain evidence="3 4">KACC 16890</strain>
    </source>
</reference>
<keyword evidence="4" id="KW-1185">Reference proteome</keyword>
<dbReference type="PRINTS" id="PR00080">
    <property type="entry name" value="SDRFAMILY"/>
</dbReference>
<comment type="similarity">
    <text evidence="1">Belongs to the short-chain dehydrogenases/reductases (SDR) family.</text>
</comment>
<dbReference type="Gene3D" id="3.40.50.720">
    <property type="entry name" value="NAD(P)-binding Rossmann-like Domain"/>
    <property type="match status" value="1"/>
</dbReference>
<sequence length="254" mass="26963">MTDRLMGKVFIVTGGSKGIGFSTAKRFLEEGAKGIITGRGVPAGEEAAEALAKVAGADHISFVQHDSSDEQGWIDLFKNAEAQYGQISILVNNAGIALNGNIETVTFEDWRKIQAVNLDGVFLGTHYGVLNMKGQKDASIINMSSIEGLVGEPNLLAYNASKGGVRLMTKSAALHCALNDLNVRINTVHPGYIRTPMVENAPGLAEYQASRAQTPMGHLGDPDDIANMCVFLGSEEAKFATGAEFIVDGGYTAK</sequence>
<gene>
    <name evidence="3" type="ORF">H9L19_02440</name>
</gene>
<dbReference type="SUPFAM" id="SSF51735">
    <property type="entry name" value="NAD(P)-binding Rossmann-fold domains"/>
    <property type="match status" value="1"/>
</dbReference>
<dbReference type="PROSITE" id="PS00061">
    <property type="entry name" value="ADH_SHORT"/>
    <property type="match status" value="1"/>
</dbReference>
<accession>A0A7G9T6L9</accession>
<dbReference type="GO" id="GO:0016616">
    <property type="term" value="F:oxidoreductase activity, acting on the CH-OH group of donors, NAD or NADP as acceptor"/>
    <property type="evidence" value="ECO:0007669"/>
    <property type="project" value="TreeGrafter"/>
</dbReference>
<dbReference type="FunFam" id="3.40.50.720:FF:000084">
    <property type="entry name" value="Short-chain dehydrogenase reductase"/>
    <property type="match status" value="1"/>
</dbReference>
<organism evidence="3 4">
    <name type="scientific">Weissella diestrammenae</name>
    <dbReference type="NCBI Taxonomy" id="1162633"/>
    <lineage>
        <taxon>Bacteria</taxon>
        <taxon>Bacillati</taxon>
        <taxon>Bacillota</taxon>
        <taxon>Bacilli</taxon>
        <taxon>Lactobacillales</taxon>
        <taxon>Lactobacillaceae</taxon>
        <taxon>Weissella</taxon>
    </lineage>
</organism>
<dbReference type="AlphaFoldDB" id="A0A7G9T6L9"/>
<evidence type="ECO:0000256" key="2">
    <source>
        <dbReference type="ARBA" id="ARBA00023002"/>
    </source>
</evidence>
<evidence type="ECO:0000256" key="1">
    <source>
        <dbReference type="ARBA" id="ARBA00006484"/>
    </source>
</evidence>
<dbReference type="PRINTS" id="PR00081">
    <property type="entry name" value="GDHRDH"/>
</dbReference>
<dbReference type="Proteomes" id="UP000515800">
    <property type="component" value="Chromosome"/>
</dbReference>
<evidence type="ECO:0000313" key="3">
    <source>
        <dbReference type="EMBL" id="QNN75744.1"/>
    </source>
</evidence>
<name>A0A7G9T6L9_9LACO</name>
<dbReference type="PANTHER" id="PTHR42760">
    <property type="entry name" value="SHORT-CHAIN DEHYDROGENASES/REDUCTASES FAMILY MEMBER"/>
    <property type="match status" value="1"/>
</dbReference>
<dbReference type="PANTHER" id="PTHR42760:SF133">
    <property type="entry name" value="3-OXOACYL-[ACYL-CARRIER-PROTEIN] REDUCTASE"/>
    <property type="match status" value="1"/>
</dbReference>
<dbReference type="InterPro" id="IPR002347">
    <property type="entry name" value="SDR_fam"/>
</dbReference>
<dbReference type="RefSeq" id="WP_187529576.1">
    <property type="nucleotide sequence ID" value="NZ_CP060724.1"/>
</dbReference>
<keyword evidence="2" id="KW-0560">Oxidoreductase</keyword>
<dbReference type="InterPro" id="IPR036291">
    <property type="entry name" value="NAD(P)-bd_dom_sf"/>
</dbReference>